<accession>A0ABZ2QZU3</accession>
<evidence type="ECO:0000259" key="2">
    <source>
        <dbReference type="Pfam" id="PF13810"/>
    </source>
</evidence>
<feature type="domain" description="DUF4185" evidence="2">
    <location>
        <begin position="38"/>
        <end position="284"/>
    </location>
</feature>
<gene>
    <name evidence="3" type="ORF">WAB15_38005</name>
</gene>
<proteinExistence type="predicted"/>
<evidence type="ECO:0000313" key="3">
    <source>
        <dbReference type="EMBL" id="WXK81801.1"/>
    </source>
</evidence>
<dbReference type="Pfam" id="PF13810">
    <property type="entry name" value="DUF4185"/>
    <property type="match status" value="1"/>
</dbReference>
<name>A0ABZ2QZU3_9ACTN</name>
<evidence type="ECO:0000256" key="1">
    <source>
        <dbReference type="SAM" id="MobiDB-lite"/>
    </source>
</evidence>
<dbReference type="Proteomes" id="UP001626628">
    <property type="component" value="Chromosome"/>
</dbReference>
<reference evidence="3 4" key="1">
    <citation type="submission" date="2024-03" db="EMBL/GenBank/DDBJ databases">
        <title>The complete genome of Streptomyces sirii sp.nov.</title>
        <authorList>
            <person name="Zakalyukina Y.V."/>
            <person name="Belik A.R."/>
            <person name="Biryukov M.V."/>
            <person name="Baturina O.A."/>
            <person name="Kabilov M.R."/>
        </authorList>
    </citation>
    <scope>NUCLEOTIDE SEQUENCE [LARGE SCALE GENOMIC DNA]</scope>
    <source>
        <strain evidence="3 4">BP-8</strain>
    </source>
</reference>
<feature type="region of interest" description="Disordered" evidence="1">
    <location>
        <begin position="1"/>
        <end position="34"/>
    </location>
</feature>
<organism evidence="3 4">
    <name type="scientific">Streptomyces sirii</name>
    <dbReference type="NCBI Taxonomy" id="3127701"/>
    <lineage>
        <taxon>Bacteria</taxon>
        <taxon>Bacillati</taxon>
        <taxon>Actinomycetota</taxon>
        <taxon>Actinomycetes</taxon>
        <taxon>Kitasatosporales</taxon>
        <taxon>Streptomycetaceae</taxon>
        <taxon>Streptomyces</taxon>
    </lineage>
</organism>
<evidence type="ECO:0000313" key="4">
    <source>
        <dbReference type="Proteomes" id="UP001626628"/>
    </source>
</evidence>
<protein>
    <submittedName>
        <fullName evidence="3">DUF4185 domain-containing protein</fullName>
    </submittedName>
</protein>
<sequence length="290" mass="32309">MSRHRERSPDESGEVSEDCCGGGDRWGRAARRRRRGAGGDRARQLWQYDHGNPEFDTVLPGDVLTIGDTMYLHVAVQKPYPTVVWTEIWKSNDSGATWEHTGCRWGKDGDPGLSPHFQMVTWGQGDNGYVYCWSTKFDGTESVIMHRVREDQITNPTAYEPWTEAGWGTWGDPAKFVLTGKYRELCLRPIGGKWLFTGLDLGGGRIVAHILDVPDGAPGPGHTLIQGVPNWSENDPNSGRVAQPYGGYVIPGSTLNDLHITVSQWENPDDQVPDSWSYHVMQFRVQGLAG</sequence>
<dbReference type="RefSeq" id="WP_407289363.1">
    <property type="nucleotide sequence ID" value="NZ_CP147982.1"/>
</dbReference>
<dbReference type="InterPro" id="IPR025442">
    <property type="entry name" value="DUF4185"/>
</dbReference>
<keyword evidence="4" id="KW-1185">Reference proteome</keyword>
<dbReference type="EMBL" id="CP147982">
    <property type="protein sequence ID" value="WXK81801.1"/>
    <property type="molecule type" value="Genomic_DNA"/>
</dbReference>